<dbReference type="RefSeq" id="WP_141198332.1">
    <property type="nucleotide sequence ID" value="NZ_CP041186.1"/>
</dbReference>
<evidence type="ECO:0000256" key="2">
    <source>
        <dbReference type="SAM" id="Phobius"/>
    </source>
</evidence>
<accession>A0A5B8Y9P6</accession>
<gene>
    <name evidence="3" type="ORF">FIV42_14220</name>
</gene>
<organism evidence="3 4">
    <name type="scientific">Persicimonas caeni</name>
    <dbReference type="NCBI Taxonomy" id="2292766"/>
    <lineage>
        <taxon>Bacteria</taxon>
        <taxon>Deltaproteobacteria</taxon>
        <taxon>Bradymonadales</taxon>
        <taxon>Bradymonadaceae</taxon>
        <taxon>Persicimonas</taxon>
    </lineage>
</organism>
<dbReference type="Proteomes" id="UP000315995">
    <property type="component" value="Chromosome"/>
</dbReference>
<dbReference type="AlphaFoldDB" id="A0A4Y6PU56"/>
<keyword evidence="4" id="KW-1185">Reference proteome</keyword>
<evidence type="ECO:0000313" key="4">
    <source>
        <dbReference type="Proteomes" id="UP000315995"/>
    </source>
</evidence>
<accession>A0A4Y6PU56</accession>
<evidence type="ECO:0000313" key="3">
    <source>
        <dbReference type="EMBL" id="QDG51852.1"/>
    </source>
</evidence>
<keyword evidence="2" id="KW-0812">Transmembrane</keyword>
<proteinExistence type="predicted"/>
<feature type="region of interest" description="Disordered" evidence="1">
    <location>
        <begin position="30"/>
        <end position="70"/>
    </location>
</feature>
<evidence type="ECO:0000256" key="1">
    <source>
        <dbReference type="SAM" id="MobiDB-lite"/>
    </source>
</evidence>
<feature type="transmembrane region" description="Helical" evidence="2">
    <location>
        <begin position="6"/>
        <end position="27"/>
    </location>
</feature>
<dbReference type="EMBL" id="CP041186">
    <property type="protein sequence ID" value="QDG51852.1"/>
    <property type="molecule type" value="Genomic_DNA"/>
</dbReference>
<protein>
    <submittedName>
        <fullName evidence="3">Uncharacterized protein</fullName>
    </submittedName>
</protein>
<reference evidence="3 4" key="1">
    <citation type="submission" date="2019-06" db="EMBL/GenBank/DDBJ databases">
        <title>Persicimonas caeni gen. nov., sp. nov., a predatory bacterium isolated from solar saltern.</title>
        <authorList>
            <person name="Wang S."/>
        </authorList>
    </citation>
    <scope>NUCLEOTIDE SEQUENCE [LARGE SCALE GENOMIC DNA]</scope>
    <source>
        <strain evidence="3 4">YN101</strain>
    </source>
</reference>
<name>A0A4Y6PU56_PERCE</name>
<sequence>MGKEVIQGIFGGLVAIVIVVAIGSFIAQAGSHGPAHGGEAAQTEGAPDGAKPAPPAEEANEGAEQPAENK</sequence>
<keyword evidence="2" id="KW-1133">Transmembrane helix</keyword>
<keyword evidence="2" id="KW-0472">Membrane</keyword>